<dbReference type="RefSeq" id="WP_073068277.1">
    <property type="nucleotide sequence ID" value="NZ_FQUS01000033.1"/>
</dbReference>
<evidence type="ECO:0000313" key="2">
    <source>
        <dbReference type="EMBL" id="SHG54263.1"/>
    </source>
</evidence>
<dbReference type="SUPFAM" id="SSF52540">
    <property type="entry name" value="P-loop containing nucleoside triphosphate hydrolases"/>
    <property type="match status" value="1"/>
</dbReference>
<dbReference type="Proteomes" id="UP000184041">
    <property type="component" value="Unassembled WGS sequence"/>
</dbReference>
<dbReference type="PIRSF" id="PIRSF009320">
    <property type="entry name" value="Nuc_binding_HP_1000"/>
    <property type="match status" value="1"/>
</dbReference>
<dbReference type="Pfam" id="PF13614">
    <property type="entry name" value="AAA_31"/>
    <property type="match status" value="1"/>
</dbReference>
<evidence type="ECO:0000313" key="3">
    <source>
        <dbReference type="Proteomes" id="UP000184041"/>
    </source>
</evidence>
<name>A0A1M5KQ01_9BACT</name>
<dbReference type="EMBL" id="FQUS01000033">
    <property type="protein sequence ID" value="SHG54263.1"/>
    <property type="molecule type" value="Genomic_DNA"/>
</dbReference>
<dbReference type="InterPro" id="IPR025669">
    <property type="entry name" value="AAA_dom"/>
</dbReference>
<dbReference type="InterPro" id="IPR027417">
    <property type="entry name" value="P-loop_NTPase"/>
</dbReference>
<dbReference type="InterPro" id="IPR050678">
    <property type="entry name" value="DNA_Partitioning_ATPase"/>
</dbReference>
<evidence type="ECO:0000259" key="1">
    <source>
        <dbReference type="Pfam" id="PF13614"/>
    </source>
</evidence>
<dbReference type="STRING" id="1194090.SAMN05443144_13314"/>
<organism evidence="2 3">
    <name type="scientific">Fodinibius roseus</name>
    <dbReference type="NCBI Taxonomy" id="1194090"/>
    <lineage>
        <taxon>Bacteria</taxon>
        <taxon>Pseudomonadati</taxon>
        <taxon>Balneolota</taxon>
        <taxon>Balneolia</taxon>
        <taxon>Balneolales</taxon>
        <taxon>Balneolaceae</taxon>
        <taxon>Fodinibius</taxon>
    </lineage>
</organism>
<sequence>METKIIAIANQKGGVGKTTTAVNVAAALEKLGGKVLLIDSGPQADATYYLGFGESMDKTLDNVYYDNTPLEDVIVKRDGLDFIGGSQPLEFAELKLQEVSGRHKLLSEKLSAVRGQYDYIIIDCPPSLRILTINAIAAADEVVVIVEPEFFALKGLKRITKNIESIRNKLNSKLGETGYLVTKFDARKKQHGSILKAVKNKYKNQVFNTKIRTNSTLSNCTSKGETIFEFDAKSYGAIDHLNLAKEMVDRYGRR</sequence>
<dbReference type="PANTHER" id="PTHR13696">
    <property type="entry name" value="P-LOOP CONTAINING NUCLEOSIDE TRIPHOSPHATE HYDROLASE"/>
    <property type="match status" value="1"/>
</dbReference>
<protein>
    <submittedName>
        <fullName evidence="2">Chromosome partitioning protein</fullName>
    </submittedName>
</protein>
<keyword evidence="3" id="KW-1185">Reference proteome</keyword>
<dbReference type="OrthoDB" id="9794577at2"/>
<dbReference type="Gene3D" id="3.40.50.300">
    <property type="entry name" value="P-loop containing nucleotide triphosphate hydrolases"/>
    <property type="match status" value="1"/>
</dbReference>
<accession>A0A1M5KQ01</accession>
<dbReference type="PANTHER" id="PTHR13696:SF52">
    <property type="entry name" value="PARA FAMILY PROTEIN CT_582"/>
    <property type="match status" value="1"/>
</dbReference>
<feature type="domain" description="AAA" evidence="1">
    <location>
        <begin position="3"/>
        <end position="174"/>
    </location>
</feature>
<dbReference type="FunFam" id="3.40.50.300:FF:000285">
    <property type="entry name" value="Sporulation initiation inhibitor Soj"/>
    <property type="match status" value="1"/>
</dbReference>
<dbReference type="AlphaFoldDB" id="A0A1M5KQ01"/>
<reference evidence="2 3" key="1">
    <citation type="submission" date="2016-11" db="EMBL/GenBank/DDBJ databases">
        <authorList>
            <person name="Jaros S."/>
            <person name="Januszkiewicz K."/>
            <person name="Wedrychowicz H."/>
        </authorList>
    </citation>
    <scope>NUCLEOTIDE SEQUENCE [LARGE SCALE GENOMIC DNA]</scope>
    <source>
        <strain evidence="2 3">DSM 21986</strain>
    </source>
</reference>
<proteinExistence type="predicted"/>
<gene>
    <name evidence="2" type="ORF">SAMN05443144_13314</name>
</gene>
<dbReference type="CDD" id="cd02042">
    <property type="entry name" value="ParAB_family"/>
    <property type="match status" value="1"/>
</dbReference>